<name>A0A0C3BW00_HEBCY</name>
<feature type="region of interest" description="Disordered" evidence="1">
    <location>
        <begin position="204"/>
        <end position="227"/>
    </location>
</feature>
<proteinExistence type="predicted"/>
<dbReference type="AlphaFoldDB" id="A0A0C3BW00"/>
<gene>
    <name evidence="3" type="ORF">M413DRAFT_347867</name>
</gene>
<evidence type="ECO:0000313" key="3">
    <source>
        <dbReference type="EMBL" id="KIM35571.1"/>
    </source>
</evidence>
<keyword evidence="4" id="KW-1185">Reference proteome</keyword>
<feature type="signal peptide" evidence="2">
    <location>
        <begin position="1"/>
        <end position="16"/>
    </location>
</feature>
<accession>A0A0C3BW00</accession>
<evidence type="ECO:0000256" key="1">
    <source>
        <dbReference type="SAM" id="MobiDB-lite"/>
    </source>
</evidence>
<feature type="region of interest" description="Disordered" evidence="1">
    <location>
        <begin position="68"/>
        <end position="93"/>
    </location>
</feature>
<feature type="chain" id="PRO_5002172856" evidence="2">
    <location>
        <begin position="17"/>
        <end position="227"/>
    </location>
</feature>
<evidence type="ECO:0000313" key="4">
    <source>
        <dbReference type="Proteomes" id="UP000053424"/>
    </source>
</evidence>
<feature type="region of interest" description="Disordered" evidence="1">
    <location>
        <begin position="122"/>
        <end position="145"/>
    </location>
</feature>
<evidence type="ECO:0000256" key="2">
    <source>
        <dbReference type="SAM" id="SignalP"/>
    </source>
</evidence>
<sequence length="227" mass="25307">MHLIYLLALILVPVFAAPTVRKPLKHGNLVSAGVGEHGKNFHPFPGVVLDNPHLQTGHREGDAIVPHQGWRSPFFPPSPPPASNRKQKEGQPPHVYTRAYVSTISPRSLILPKLEPLRRVNRVRSRSPAQLPPNRNKPLPSINKPLPPIPASAARWQRLKELIVGSPSSPSWRQKGKFNEYRNNYSVSQRLGEVLHVTSLGQVHSANHPPAQPPAQVRRLPRPPVHH</sequence>
<organism evidence="3 4">
    <name type="scientific">Hebeloma cylindrosporum</name>
    <dbReference type="NCBI Taxonomy" id="76867"/>
    <lineage>
        <taxon>Eukaryota</taxon>
        <taxon>Fungi</taxon>
        <taxon>Dikarya</taxon>
        <taxon>Basidiomycota</taxon>
        <taxon>Agaricomycotina</taxon>
        <taxon>Agaricomycetes</taxon>
        <taxon>Agaricomycetidae</taxon>
        <taxon>Agaricales</taxon>
        <taxon>Agaricineae</taxon>
        <taxon>Hymenogastraceae</taxon>
        <taxon>Hebeloma</taxon>
    </lineage>
</organism>
<dbReference type="EMBL" id="KN831818">
    <property type="protein sequence ID" value="KIM35571.1"/>
    <property type="molecule type" value="Genomic_DNA"/>
</dbReference>
<reference evidence="3 4" key="1">
    <citation type="submission" date="2014-04" db="EMBL/GenBank/DDBJ databases">
        <authorList>
            <consortium name="DOE Joint Genome Institute"/>
            <person name="Kuo A."/>
            <person name="Gay G."/>
            <person name="Dore J."/>
            <person name="Kohler A."/>
            <person name="Nagy L.G."/>
            <person name="Floudas D."/>
            <person name="Copeland A."/>
            <person name="Barry K.W."/>
            <person name="Cichocki N."/>
            <person name="Veneault-Fourrey C."/>
            <person name="LaButti K."/>
            <person name="Lindquist E.A."/>
            <person name="Lipzen A."/>
            <person name="Lundell T."/>
            <person name="Morin E."/>
            <person name="Murat C."/>
            <person name="Sun H."/>
            <person name="Tunlid A."/>
            <person name="Henrissat B."/>
            <person name="Grigoriev I.V."/>
            <person name="Hibbett D.S."/>
            <person name="Martin F."/>
            <person name="Nordberg H.P."/>
            <person name="Cantor M.N."/>
            <person name="Hua S.X."/>
        </authorList>
    </citation>
    <scope>NUCLEOTIDE SEQUENCE [LARGE SCALE GENOMIC DNA]</scope>
    <source>
        <strain evidence="4">h7</strain>
    </source>
</reference>
<protein>
    <submittedName>
        <fullName evidence="3">Uncharacterized protein</fullName>
    </submittedName>
</protein>
<reference evidence="4" key="2">
    <citation type="submission" date="2015-01" db="EMBL/GenBank/DDBJ databases">
        <title>Evolutionary Origins and Diversification of the Mycorrhizal Mutualists.</title>
        <authorList>
            <consortium name="DOE Joint Genome Institute"/>
            <consortium name="Mycorrhizal Genomics Consortium"/>
            <person name="Kohler A."/>
            <person name="Kuo A."/>
            <person name="Nagy L.G."/>
            <person name="Floudas D."/>
            <person name="Copeland A."/>
            <person name="Barry K.W."/>
            <person name="Cichocki N."/>
            <person name="Veneault-Fourrey C."/>
            <person name="LaButti K."/>
            <person name="Lindquist E.A."/>
            <person name="Lipzen A."/>
            <person name="Lundell T."/>
            <person name="Morin E."/>
            <person name="Murat C."/>
            <person name="Riley R."/>
            <person name="Ohm R."/>
            <person name="Sun H."/>
            <person name="Tunlid A."/>
            <person name="Henrissat B."/>
            <person name="Grigoriev I.V."/>
            <person name="Hibbett D.S."/>
            <person name="Martin F."/>
        </authorList>
    </citation>
    <scope>NUCLEOTIDE SEQUENCE [LARGE SCALE GENOMIC DNA]</scope>
    <source>
        <strain evidence="4">h7</strain>
    </source>
</reference>
<dbReference type="Proteomes" id="UP000053424">
    <property type="component" value="Unassembled WGS sequence"/>
</dbReference>
<keyword evidence="2" id="KW-0732">Signal</keyword>
<dbReference type="HOGENOM" id="CLU_1219808_0_0_1"/>